<dbReference type="CDD" id="cd04480">
    <property type="entry name" value="RPA1_DBD_A_like"/>
    <property type="match status" value="1"/>
</dbReference>
<reference evidence="2 3" key="1">
    <citation type="submission" date="2020-10" db="EMBL/GenBank/DDBJ databases">
        <title>The Coptis chinensis genome and diversification of protoberbering-type alkaloids.</title>
        <authorList>
            <person name="Wang B."/>
            <person name="Shu S."/>
            <person name="Song C."/>
            <person name="Liu Y."/>
        </authorList>
    </citation>
    <scope>NUCLEOTIDE SEQUENCE [LARGE SCALE GENOMIC DNA]</scope>
    <source>
        <strain evidence="2">HL-2020</strain>
        <tissue evidence="2">Leaf</tissue>
    </source>
</reference>
<feature type="domain" description="Replication protein A 70 kDa DNA-binding subunit B/D first OB fold" evidence="1">
    <location>
        <begin position="65"/>
        <end position="170"/>
    </location>
</feature>
<dbReference type="SUPFAM" id="SSF50249">
    <property type="entry name" value="Nucleic acid-binding proteins"/>
    <property type="match status" value="1"/>
</dbReference>
<organism evidence="2 3">
    <name type="scientific">Coptis chinensis</name>
    <dbReference type="NCBI Taxonomy" id="261450"/>
    <lineage>
        <taxon>Eukaryota</taxon>
        <taxon>Viridiplantae</taxon>
        <taxon>Streptophyta</taxon>
        <taxon>Embryophyta</taxon>
        <taxon>Tracheophyta</taxon>
        <taxon>Spermatophyta</taxon>
        <taxon>Magnoliopsida</taxon>
        <taxon>Ranunculales</taxon>
        <taxon>Ranunculaceae</taxon>
        <taxon>Coptidoideae</taxon>
        <taxon>Coptis</taxon>
    </lineage>
</organism>
<dbReference type="EMBL" id="JADFTS010000001">
    <property type="protein sequence ID" value="KAF9626133.1"/>
    <property type="molecule type" value="Genomic_DNA"/>
</dbReference>
<dbReference type="PANTHER" id="PTHR47165:SF4">
    <property type="entry name" value="OS03G0429900 PROTEIN"/>
    <property type="match status" value="1"/>
</dbReference>
<dbReference type="InterPro" id="IPR003871">
    <property type="entry name" value="RFA1B/D_OB_1st"/>
</dbReference>
<sequence>MITKVRGPGSKLSGKVCAKSFGFTNGVRKLNDYYLGDDNTGEQVLEIPWFYVESFVMGHYTMENKYTGLAELNQKTDKCIVKARVSRLWFPFNPLNRKQTFGIDMLLIDEKGDQIHAKVQDSLKDKFREKLEEGKIYTFEKFEVDKEDKSYRPVRFNCKILFTKATIVTPTNEDDKSIENYKFTFVGFEKFLATEDASACDLKDIITILKKIGNKNHKGYEKTVALWGEMSDTIANISNKEENVIVIRHPYFSKRLKQISKEITEEIRPSKKAKKMKSKVMRTAEYQANEESIGEE</sequence>
<evidence type="ECO:0000313" key="2">
    <source>
        <dbReference type="EMBL" id="KAF9626133.1"/>
    </source>
</evidence>
<accession>A0A835IZ58</accession>
<gene>
    <name evidence="2" type="ORF">IFM89_031260</name>
</gene>
<dbReference type="Pfam" id="PF02721">
    <property type="entry name" value="DUF223"/>
    <property type="match status" value="1"/>
</dbReference>
<protein>
    <recommendedName>
        <fullName evidence="1">Replication protein A 70 kDa DNA-binding subunit B/D first OB fold domain-containing protein</fullName>
    </recommendedName>
</protein>
<dbReference type="AlphaFoldDB" id="A0A835IZ58"/>
<keyword evidence="3" id="KW-1185">Reference proteome</keyword>
<comment type="caution">
    <text evidence="2">The sequence shown here is derived from an EMBL/GenBank/DDBJ whole genome shotgun (WGS) entry which is preliminary data.</text>
</comment>
<proteinExistence type="predicted"/>
<dbReference type="Proteomes" id="UP000631114">
    <property type="component" value="Unassembled WGS sequence"/>
</dbReference>
<dbReference type="Gene3D" id="2.40.50.140">
    <property type="entry name" value="Nucleic acid-binding proteins"/>
    <property type="match status" value="1"/>
</dbReference>
<dbReference type="InterPro" id="IPR012340">
    <property type="entry name" value="NA-bd_OB-fold"/>
</dbReference>
<dbReference type="OrthoDB" id="1744497at2759"/>
<evidence type="ECO:0000259" key="1">
    <source>
        <dbReference type="Pfam" id="PF02721"/>
    </source>
</evidence>
<evidence type="ECO:0000313" key="3">
    <source>
        <dbReference type="Proteomes" id="UP000631114"/>
    </source>
</evidence>
<dbReference type="PANTHER" id="PTHR47165">
    <property type="entry name" value="OS03G0429900 PROTEIN"/>
    <property type="match status" value="1"/>
</dbReference>
<name>A0A835IZ58_9MAGN</name>